<accession>A0A5C3PSG7</accession>
<dbReference type="Proteomes" id="UP000308197">
    <property type="component" value="Unassembled WGS sequence"/>
</dbReference>
<protein>
    <submittedName>
        <fullName evidence="1">Uncharacterized protein</fullName>
    </submittedName>
</protein>
<proteinExistence type="predicted"/>
<reference evidence="1 2" key="1">
    <citation type="journal article" date="2019" name="Nat. Ecol. Evol.">
        <title>Megaphylogeny resolves global patterns of mushroom evolution.</title>
        <authorList>
            <person name="Varga T."/>
            <person name="Krizsan K."/>
            <person name="Foldi C."/>
            <person name="Dima B."/>
            <person name="Sanchez-Garcia M."/>
            <person name="Sanchez-Ramirez S."/>
            <person name="Szollosi G.J."/>
            <person name="Szarkandi J.G."/>
            <person name="Papp V."/>
            <person name="Albert L."/>
            <person name="Andreopoulos W."/>
            <person name="Angelini C."/>
            <person name="Antonin V."/>
            <person name="Barry K.W."/>
            <person name="Bougher N.L."/>
            <person name="Buchanan P."/>
            <person name="Buyck B."/>
            <person name="Bense V."/>
            <person name="Catcheside P."/>
            <person name="Chovatia M."/>
            <person name="Cooper J."/>
            <person name="Damon W."/>
            <person name="Desjardin D."/>
            <person name="Finy P."/>
            <person name="Geml J."/>
            <person name="Haridas S."/>
            <person name="Hughes K."/>
            <person name="Justo A."/>
            <person name="Karasinski D."/>
            <person name="Kautmanova I."/>
            <person name="Kiss B."/>
            <person name="Kocsube S."/>
            <person name="Kotiranta H."/>
            <person name="LaButti K.M."/>
            <person name="Lechner B.E."/>
            <person name="Liimatainen K."/>
            <person name="Lipzen A."/>
            <person name="Lukacs Z."/>
            <person name="Mihaltcheva S."/>
            <person name="Morgado L.N."/>
            <person name="Niskanen T."/>
            <person name="Noordeloos M.E."/>
            <person name="Ohm R.A."/>
            <person name="Ortiz-Santana B."/>
            <person name="Ovrebo C."/>
            <person name="Racz N."/>
            <person name="Riley R."/>
            <person name="Savchenko A."/>
            <person name="Shiryaev A."/>
            <person name="Soop K."/>
            <person name="Spirin V."/>
            <person name="Szebenyi C."/>
            <person name="Tomsovsky M."/>
            <person name="Tulloss R.E."/>
            <person name="Uehling J."/>
            <person name="Grigoriev I.V."/>
            <person name="Vagvolgyi C."/>
            <person name="Papp T."/>
            <person name="Martin F.M."/>
            <person name="Miettinen O."/>
            <person name="Hibbett D.S."/>
            <person name="Nagy L.G."/>
        </authorList>
    </citation>
    <scope>NUCLEOTIDE SEQUENCE [LARGE SCALE GENOMIC DNA]</scope>
    <source>
        <strain evidence="1 2">HHB13444</strain>
    </source>
</reference>
<dbReference type="EMBL" id="ML210993">
    <property type="protein sequence ID" value="TFK92725.1"/>
    <property type="molecule type" value="Genomic_DNA"/>
</dbReference>
<evidence type="ECO:0000313" key="1">
    <source>
        <dbReference type="EMBL" id="TFK92725.1"/>
    </source>
</evidence>
<sequence length="167" mass="18312">MEVPVSTGPRRFRSIWRIHSDREIRPAPTCSNLGADLNRTPSVSEPLVARMAQALSDKRPPMDEVVASSGDILSEISCLQLRTRLVRRRDGLLLNTLKGVHQLSARTDPHLTGRNASPTPKAASGWPESNIPPFVALLAVVLFTFVAVHDIRTSASYLLLDSLLSLL</sequence>
<organism evidence="1 2">
    <name type="scientific">Polyporus arcularius HHB13444</name>
    <dbReference type="NCBI Taxonomy" id="1314778"/>
    <lineage>
        <taxon>Eukaryota</taxon>
        <taxon>Fungi</taxon>
        <taxon>Dikarya</taxon>
        <taxon>Basidiomycota</taxon>
        <taxon>Agaricomycotina</taxon>
        <taxon>Agaricomycetes</taxon>
        <taxon>Polyporales</taxon>
        <taxon>Polyporaceae</taxon>
        <taxon>Polyporus</taxon>
    </lineage>
</organism>
<keyword evidence="2" id="KW-1185">Reference proteome</keyword>
<dbReference type="InParanoid" id="A0A5C3PSG7"/>
<dbReference type="AlphaFoldDB" id="A0A5C3PSG7"/>
<gene>
    <name evidence="1" type="ORF">K466DRAFT_201087</name>
</gene>
<evidence type="ECO:0000313" key="2">
    <source>
        <dbReference type="Proteomes" id="UP000308197"/>
    </source>
</evidence>
<name>A0A5C3PSG7_9APHY</name>